<reference evidence="1" key="1">
    <citation type="journal article" date="2018" name="Genome Biol.">
        <title>SKESA: strategic k-mer extension for scrupulous assemblies.</title>
        <authorList>
            <person name="Souvorov A."/>
            <person name="Agarwala R."/>
            <person name="Lipman D.J."/>
        </authorList>
    </citation>
    <scope>NUCLEOTIDE SEQUENCE</scope>
    <source>
        <strain evidence="1">SL1344</strain>
    </source>
</reference>
<dbReference type="PANTHER" id="PTHR38785">
    <property type="entry name" value="HOMOLOG OF VIRK"/>
    <property type="match status" value="1"/>
</dbReference>
<gene>
    <name evidence="1" type="ORF">G1X41_21295</name>
</gene>
<dbReference type="AlphaFoldDB" id="A0A718Y5D7"/>
<reference evidence="1" key="2">
    <citation type="submission" date="2019-01" db="EMBL/GenBank/DDBJ databases">
        <authorList>
            <consortium name="NCBI Pathogen Detection Project"/>
        </authorList>
    </citation>
    <scope>NUCLEOTIDE SEQUENCE</scope>
    <source>
        <strain evidence="1">SL1344</strain>
    </source>
</reference>
<comment type="caution">
    <text evidence="1">The sequence shown here is derived from an EMBL/GenBank/DDBJ whole genome shotgun (WGS) entry which is preliminary data.</text>
</comment>
<sequence length="308" mass="35425">MSKLTAASLFVKLVTDRSYYRGKWKDRSFRLRFILRSLLYPLTGRRYLRALCELENVEHLLEIRPSLPARPHRPYLHRLAGVRERARMVLDHYHFVRTLPPGVRRLLEVPRETLLVRLPGKGGEQTEVTCTPCGFDREGEVMLVLRFNGVVITRISFSFIRWQGKYVLFIGGLQGPSRGTGTEVIRRATRACHGLFPRRILCEVAGVVAQVCGVEEMVAVSEELHVLRGIRYWWRKRGRFVARYSECWASAGGVHAGGFYYLSASLPRRAEEDIPVRKRAEYRRRHGVLDRIRHEVVARGGMMEGLAG</sequence>
<name>A0A718Y5D7_SALTS</name>
<organism evidence="1">
    <name type="scientific">Salmonella typhimurium (strain SL1344)</name>
    <dbReference type="NCBI Taxonomy" id="216597"/>
    <lineage>
        <taxon>Bacteria</taxon>
        <taxon>Pseudomonadati</taxon>
        <taxon>Pseudomonadota</taxon>
        <taxon>Gammaproteobacteria</taxon>
        <taxon>Enterobacterales</taxon>
        <taxon>Enterobacteriaceae</taxon>
        <taxon>Salmonella</taxon>
    </lineage>
</organism>
<evidence type="ECO:0000313" key="1">
    <source>
        <dbReference type="EMBL" id="HAD6864516.1"/>
    </source>
</evidence>
<dbReference type="InterPro" id="IPR007488">
    <property type="entry name" value="DUF535"/>
</dbReference>
<dbReference type="GO" id="GO:0006974">
    <property type="term" value="P:DNA damage response"/>
    <property type="evidence" value="ECO:0007669"/>
    <property type="project" value="TreeGrafter"/>
</dbReference>
<proteinExistence type="predicted"/>
<dbReference type="Pfam" id="PF04393">
    <property type="entry name" value="DUF535"/>
    <property type="match status" value="1"/>
</dbReference>
<protein>
    <submittedName>
        <fullName evidence="1">DUF535 domain-containing protein</fullName>
    </submittedName>
</protein>
<dbReference type="EMBL" id="DAAPMV010000014">
    <property type="protein sequence ID" value="HAD6864516.1"/>
    <property type="molecule type" value="Genomic_DNA"/>
</dbReference>
<accession>A0A718Y5D7</accession>
<dbReference type="PANTHER" id="PTHR38785:SF1">
    <property type="entry name" value="HOMOLOG OF VIRK"/>
    <property type="match status" value="1"/>
</dbReference>